<gene>
    <name evidence="2" type="ORF">O3H35_05000</name>
    <name evidence="1" type="ORF">O3H54_11335</name>
</gene>
<comment type="caution">
    <text evidence="2">The sequence shown here is derived from an EMBL/GenBank/DDBJ whole genome shotgun (WGS) entry which is preliminary data.</text>
</comment>
<dbReference type="Proteomes" id="UP001074446">
    <property type="component" value="Unassembled WGS sequence"/>
</dbReference>
<keyword evidence="3" id="KW-1185">Reference proteome</keyword>
<dbReference type="AlphaFoldDB" id="A0A9E5A3M1"/>
<proteinExistence type="predicted"/>
<evidence type="ECO:0000313" key="1">
    <source>
        <dbReference type="EMBL" id="MCZ3366473.1"/>
    </source>
</evidence>
<organism evidence="2">
    <name type="scientific">Methanobacterium veterum</name>
    <dbReference type="NCBI Taxonomy" id="408577"/>
    <lineage>
        <taxon>Archaea</taxon>
        <taxon>Methanobacteriati</taxon>
        <taxon>Methanobacteriota</taxon>
        <taxon>Methanomada group</taxon>
        <taxon>Methanobacteria</taxon>
        <taxon>Methanobacteriales</taxon>
        <taxon>Methanobacteriaceae</taxon>
        <taxon>Methanobacterium</taxon>
    </lineage>
</organism>
<dbReference type="EMBL" id="JAPVER010000020">
    <property type="protein sequence ID" value="MCZ3366473.1"/>
    <property type="molecule type" value="Genomic_DNA"/>
</dbReference>
<name>A0A9E5A3M1_9EURY</name>
<protein>
    <submittedName>
        <fullName evidence="2">Uncharacterized protein</fullName>
    </submittedName>
</protein>
<dbReference type="EMBL" id="JAPVES010000029">
    <property type="protein sequence ID" value="MCZ3371981.1"/>
    <property type="molecule type" value="Genomic_DNA"/>
</dbReference>
<reference evidence="2" key="1">
    <citation type="submission" date="2022-12" db="EMBL/GenBank/DDBJ databases">
        <title>Reclassification of two methanogenic archaea species isolated from the Kolyma lowland permafrost.</title>
        <authorList>
            <person name="Trubitsyn V.E."/>
            <person name="Rivkina E.M."/>
            <person name="Shcherbakova V.A."/>
        </authorList>
    </citation>
    <scope>NUCLEOTIDE SEQUENCE</scope>
    <source>
        <strain evidence="1">M2</strain>
        <strain evidence="2">MK4</strain>
    </source>
</reference>
<accession>A0A9E5A3M1</accession>
<sequence>MTEFTNLKRATVSIPQDLDYKFKKVASQKFKFEKGWYSKAMIEAMGIWLKYNNLIQLKNGTDSIGRFLGKLIWDEWKQNFQDVDFQTPNEPTNQILNNFSNKSTYVENIDYRINNDDLKIYLKSYTVEDRPYMVENLLTEYLQPITIITRAGIEEVTGDDYKINEFKVGKSSKIHLKKVD</sequence>
<evidence type="ECO:0000313" key="2">
    <source>
        <dbReference type="EMBL" id="MCZ3371981.1"/>
    </source>
</evidence>
<evidence type="ECO:0000313" key="3">
    <source>
        <dbReference type="Proteomes" id="UP001068021"/>
    </source>
</evidence>
<dbReference type="Proteomes" id="UP001068021">
    <property type="component" value="Unassembled WGS sequence"/>
</dbReference>
<dbReference type="RefSeq" id="WP_048082863.1">
    <property type="nucleotide sequence ID" value="NZ_JAPVER010000020.1"/>
</dbReference>